<dbReference type="InterPro" id="IPR009078">
    <property type="entry name" value="Ferritin-like_SF"/>
</dbReference>
<dbReference type="SUPFAM" id="SSF47240">
    <property type="entry name" value="Ferritin-like"/>
    <property type="match status" value="1"/>
</dbReference>
<dbReference type="Gene3D" id="1.20.1260.10">
    <property type="match status" value="1"/>
</dbReference>
<organism evidence="1">
    <name type="scientific">Ignavibacterium album</name>
    <dbReference type="NCBI Taxonomy" id="591197"/>
    <lineage>
        <taxon>Bacteria</taxon>
        <taxon>Pseudomonadati</taxon>
        <taxon>Ignavibacteriota</taxon>
        <taxon>Ignavibacteria</taxon>
        <taxon>Ignavibacteriales</taxon>
        <taxon>Ignavibacteriaceae</taxon>
        <taxon>Ignavibacterium</taxon>
    </lineage>
</organism>
<dbReference type="Pfam" id="PF06175">
    <property type="entry name" value="MiaE"/>
    <property type="match status" value="1"/>
</dbReference>
<protein>
    <submittedName>
        <fullName evidence="1">tRNA-(Ms[2]io[6]A)-hydroxylase</fullName>
    </submittedName>
</protein>
<name>A0A7V3E7T2_9BACT</name>
<dbReference type="GO" id="GO:0006400">
    <property type="term" value="P:tRNA modification"/>
    <property type="evidence" value="ECO:0007669"/>
    <property type="project" value="InterPro"/>
</dbReference>
<dbReference type="InterPro" id="IPR010386">
    <property type="entry name" value="tRNA-Hydrxlase_MiaE"/>
</dbReference>
<dbReference type="EMBL" id="DSUJ01000010">
    <property type="protein sequence ID" value="HFI92221.1"/>
    <property type="molecule type" value="Genomic_DNA"/>
</dbReference>
<comment type="caution">
    <text evidence="1">The sequence shown here is derived from an EMBL/GenBank/DDBJ whole genome shotgun (WGS) entry which is preliminary data.</text>
</comment>
<reference evidence="1" key="1">
    <citation type="journal article" date="2020" name="mSystems">
        <title>Genome- and Community-Level Interaction Insights into Carbon Utilization and Element Cycling Functions of Hydrothermarchaeota in Hydrothermal Sediment.</title>
        <authorList>
            <person name="Zhou Z."/>
            <person name="Liu Y."/>
            <person name="Xu W."/>
            <person name="Pan J."/>
            <person name="Luo Z.H."/>
            <person name="Li M."/>
        </authorList>
    </citation>
    <scope>NUCLEOTIDE SEQUENCE [LARGE SCALE GENOMIC DNA]</scope>
    <source>
        <strain evidence="1">SpSt-479</strain>
    </source>
</reference>
<dbReference type="PIRSF" id="PIRSF020736">
    <property type="entry name" value="MiaE"/>
    <property type="match status" value="1"/>
</dbReference>
<dbReference type="PANTHER" id="PTHR42637:SF1">
    <property type="entry name" value="TRNA 2-(METHYLSULFANYL)-N(6)-ISOPENTENYLADENOSINE(37) HYDROXYLASE"/>
    <property type="match status" value="1"/>
</dbReference>
<evidence type="ECO:0000313" key="1">
    <source>
        <dbReference type="EMBL" id="HFI92221.1"/>
    </source>
</evidence>
<gene>
    <name evidence="1" type="ORF">ENS31_11955</name>
</gene>
<dbReference type="PANTHER" id="PTHR42637">
    <property type="entry name" value="TRNA-(MS[2]IO[6]A)-HYDROXYLASE"/>
    <property type="match status" value="1"/>
</dbReference>
<dbReference type="GO" id="GO:0045301">
    <property type="term" value="F:tRNA 2-(methylsulfanyl)-N(6)-isopentenyladenosine(37) hydroxylase activity"/>
    <property type="evidence" value="ECO:0007669"/>
    <property type="project" value="InterPro"/>
</dbReference>
<dbReference type="AlphaFoldDB" id="A0A7V3E7T2"/>
<accession>A0A7V3E7T2</accession>
<dbReference type="CDD" id="cd07910">
    <property type="entry name" value="MiaE"/>
    <property type="match status" value="1"/>
</dbReference>
<sequence length="191" mass="22003">MLCLKNKTLPEWIKVALENLSSVIIDHAHCEKKAAGTGMSLLSTYYDRKEISLAMSDLVEEEIGHYRSVIMILDKLNLTLERDNGDDYAKELLSHINKNEPLRMLDRLLTAGIIEARSCERLQLLSENIIDEELKKFYKELSNSEAGHYMTFVNLAKLYFDEELVRHRLSELSEIEAEIVKKLPNKPLMHG</sequence>
<proteinExistence type="predicted"/>
<dbReference type="InterPro" id="IPR012347">
    <property type="entry name" value="Ferritin-like"/>
</dbReference>